<dbReference type="InterPro" id="IPR051477">
    <property type="entry name" value="Expansin_CellWall"/>
</dbReference>
<keyword evidence="3" id="KW-1133">Transmembrane helix</keyword>
<dbReference type="AlphaFoldDB" id="A0A9W9UXW9"/>
<keyword evidence="3" id="KW-0812">Transmembrane</keyword>
<dbReference type="PANTHER" id="PTHR31836:SF27">
    <property type="entry name" value="RLPA-LIKE PROTEIN DOUBLE-PSI BETA-BARREL DOMAIN-CONTAINING PROTEIN"/>
    <property type="match status" value="1"/>
</dbReference>
<reference evidence="4" key="1">
    <citation type="submission" date="2022-11" db="EMBL/GenBank/DDBJ databases">
        <authorList>
            <person name="Petersen C."/>
        </authorList>
    </citation>
    <scope>NUCLEOTIDE SEQUENCE</scope>
    <source>
        <strain evidence="4">IBT 29864</strain>
    </source>
</reference>
<name>A0A9W9UXW9_9EURO</name>
<keyword evidence="3" id="KW-0472">Membrane</keyword>
<feature type="region of interest" description="Disordered" evidence="2">
    <location>
        <begin position="1"/>
        <end position="59"/>
    </location>
</feature>
<reference evidence="4" key="2">
    <citation type="journal article" date="2023" name="IMA Fungus">
        <title>Comparative genomic study of the Penicillium genus elucidates a diverse pangenome and 15 lateral gene transfer events.</title>
        <authorList>
            <person name="Petersen C."/>
            <person name="Sorensen T."/>
            <person name="Nielsen M.R."/>
            <person name="Sondergaard T.E."/>
            <person name="Sorensen J.L."/>
            <person name="Fitzpatrick D.A."/>
            <person name="Frisvad J.C."/>
            <person name="Nielsen K.L."/>
        </authorList>
    </citation>
    <scope>NUCLEOTIDE SEQUENCE</scope>
    <source>
        <strain evidence="4">IBT 29864</strain>
    </source>
</reference>
<dbReference type="RefSeq" id="XP_056550157.1">
    <property type="nucleotide sequence ID" value="XM_056704197.1"/>
</dbReference>
<organism evidence="4 5">
    <name type="scientific">Penicillium cataractarum</name>
    <dbReference type="NCBI Taxonomy" id="2100454"/>
    <lineage>
        <taxon>Eukaryota</taxon>
        <taxon>Fungi</taxon>
        <taxon>Dikarya</taxon>
        <taxon>Ascomycota</taxon>
        <taxon>Pezizomycotina</taxon>
        <taxon>Eurotiomycetes</taxon>
        <taxon>Eurotiomycetidae</taxon>
        <taxon>Eurotiales</taxon>
        <taxon>Aspergillaceae</taxon>
        <taxon>Penicillium</taxon>
    </lineage>
</organism>
<evidence type="ECO:0008006" key="6">
    <source>
        <dbReference type="Google" id="ProtNLM"/>
    </source>
</evidence>
<keyword evidence="1" id="KW-0732">Signal</keyword>
<dbReference type="InterPro" id="IPR036908">
    <property type="entry name" value="RlpA-like_sf"/>
</dbReference>
<feature type="compositionally biased region" description="Polar residues" evidence="2">
    <location>
        <begin position="43"/>
        <end position="59"/>
    </location>
</feature>
<evidence type="ECO:0000313" key="4">
    <source>
        <dbReference type="EMBL" id="KAJ5358871.1"/>
    </source>
</evidence>
<comment type="caution">
    <text evidence="4">The sequence shown here is derived from an EMBL/GenBank/DDBJ whole genome shotgun (WGS) entry which is preliminary data.</text>
</comment>
<protein>
    <recommendedName>
        <fullName evidence="6">RlpA-like protein double-psi beta-barrel domain-containing protein</fullName>
    </recommendedName>
</protein>
<dbReference type="OrthoDB" id="623670at2759"/>
<evidence type="ECO:0000256" key="2">
    <source>
        <dbReference type="SAM" id="MobiDB-lite"/>
    </source>
</evidence>
<dbReference type="Proteomes" id="UP001147782">
    <property type="component" value="Unassembled WGS sequence"/>
</dbReference>
<accession>A0A9W9UXW9</accession>
<dbReference type="Gene3D" id="2.40.40.10">
    <property type="entry name" value="RlpA-like domain"/>
    <property type="match status" value="1"/>
</dbReference>
<feature type="compositionally biased region" description="Polar residues" evidence="2">
    <location>
        <begin position="1"/>
        <end position="10"/>
    </location>
</feature>
<proteinExistence type="predicted"/>
<sequence>MSSENENNAPVTEVAQDSWGSMPKRKPVPTATAAMESEEAASGQTSLTNDKPAASSTKKTWLPSTWLPAGGLGLWFASQKRSRKFLIIGIGAGILLIALIIGLAVGLTVGKKYANPGLSELPLLINTKVDTDFSRHPNLPLPTANGGPYEGDLTYYNPALGSCGYTNTDSDMICAVSHILYDAASTGSNPNANPLCGLKIRLRRNGESVDVKIVDRCVGCAVTDLDVTEAVFKKVADLDQGRVSVEWSWLETPPVSVS</sequence>
<evidence type="ECO:0000256" key="3">
    <source>
        <dbReference type="SAM" id="Phobius"/>
    </source>
</evidence>
<feature type="transmembrane region" description="Helical" evidence="3">
    <location>
        <begin position="85"/>
        <end position="109"/>
    </location>
</feature>
<dbReference type="CDD" id="cd22191">
    <property type="entry name" value="DPBB_RlpA_EXP_N-like"/>
    <property type="match status" value="1"/>
</dbReference>
<dbReference type="PANTHER" id="PTHR31836">
    <property type="match status" value="1"/>
</dbReference>
<dbReference type="EMBL" id="JAPZBS010000009">
    <property type="protein sequence ID" value="KAJ5358871.1"/>
    <property type="molecule type" value="Genomic_DNA"/>
</dbReference>
<keyword evidence="5" id="KW-1185">Reference proteome</keyword>
<dbReference type="SUPFAM" id="SSF50685">
    <property type="entry name" value="Barwin-like endoglucanases"/>
    <property type="match status" value="1"/>
</dbReference>
<gene>
    <name evidence="4" type="ORF">N7496_011284</name>
</gene>
<dbReference type="GeneID" id="81443376"/>
<evidence type="ECO:0000313" key="5">
    <source>
        <dbReference type="Proteomes" id="UP001147782"/>
    </source>
</evidence>
<evidence type="ECO:0000256" key="1">
    <source>
        <dbReference type="ARBA" id="ARBA00022729"/>
    </source>
</evidence>